<dbReference type="Pfam" id="PF12770">
    <property type="entry name" value="CHAT"/>
    <property type="match status" value="1"/>
</dbReference>
<feature type="domain" description="CHAT" evidence="5">
    <location>
        <begin position="762"/>
        <end position="1063"/>
    </location>
</feature>
<comment type="caution">
    <text evidence="6">The sequence shown here is derived from an EMBL/GenBank/DDBJ whole genome shotgun (WGS) entry which is preliminary data.</text>
</comment>
<keyword evidence="1" id="KW-0677">Repeat</keyword>
<protein>
    <submittedName>
        <fullName evidence="6">Tetratricopeptide repeat protein</fullName>
    </submittedName>
</protein>
<evidence type="ECO:0000313" key="6">
    <source>
        <dbReference type="EMBL" id="MDN5200705.1"/>
    </source>
</evidence>
<organism evidence="6 7">
    <name type="scientific">Splendidivirga corallicola</name>
    <dbReference type="NCBI Taxonomy" id="3051826"/>
    <lineage>
        <taxon>Bacteria</taxon>
        <taxon>Pseudomonadati</taxon>
        <taxon>Bacteroidota</taxon>
        <taxon>Cytophagia</taxon>
        <taxon>Cytophagales</taxon>
        <taxon>Splendidivirgaceae</taxon>
        <taxon>Splendidivirga</taxon>
    </lineage>
</organism>
<dbReference type="Pfam" id="PF13374">
    <property type="entry name" value="TPR_10"/>
    <property type="match status" value="1"/>
</dbReference>
<evidence type="ECO:0000259" key="5">
    <source>
        <dbReference type="Pfam" id="PF12770"/>
    </source>
</evidence>
<proteinExistence type="predicted"/>
<dbReference type="EMBL" id="JAUJEA010000001">
    <property type="protein sequence ID" value="MDN5200705.1"/>
    <property type="molecule type" value="Genomic_DNA"/>
</dbReference>
<dbReference type="Proteomes" id="UP001172082">
    <property type="component" value="Unassembled WGS sequence"/>
</dbReference>
<dbReference type="PROSITE" id="PS50293">
    <property type="entry name" value="TPR_REGION"/>
    <property type="match status" value="3"/>
</dbReference>
<dbReference type="InterPro" id="IPR019734">
    <property type="entry name" value="TPR_rpt"/>
</dbReference>
<dbReference type="RefSeq" id="WP_346750727.1">
    <property type="nucleotide sequence ID" value="NZ_JAUJEA010000001.1"/>
</dbReference>
<keyword evidence="4" id="KW-0472">Membrane</keyword>
<name>A0ABT8KJ16_9BACT</name>
<feature type="repeat" description="TPR" evidence="3">
    <location>
        <begin position="322"/>
        <end position="355"/>
    </location>
</feature>
<dbReference type="SMART" id="SM00028">
    <property type="entry name" value="TPR"/>
    <property type="match status" value="9"/>
</dbReference>
<feature type="repeat" description="TPR" evidence="3">
    <location>
        <begin position="364"/>
        <end position="397"/>
    </location>
</feature>
<dbReference type="PANTHER" id="PTHR45641:SF1">
    <property type="entry name" value="AAA+ ATPASE DOMAIN-CONTAINING PROTEIN"/>
    <property type="match status" value="1"/>
</dbReference>
<gene>
    <name evidence="6" type="ORF">QQ008_05020</name>
</gene>
<evidence type="ECO:0000313" key="7">
    <source>
        <dbReference type="Proteomes" id="UP001172082"/>
    </source>
</evidence>
<evidence type="ECO:0000256" key="4">
    <source>
        <dbReference type="SAM" id="Phobius"/>
    </source>
</evidence>
<dbReference type="Gene3D" id="1.25.40.10">
    <property type="entry name" value="Tetratricopeptide repeat domain"/>
    <property type="match status" value="3"/>
</dbReference>
<keyword evidence="4" id="KW-0812">Transmembrane</keyword>
<keyword evidence="2 3" id="KW-0802">TPR repeat</keyword>
<evidence type="ECO:0000256" key="2">
    <source>
        <dbReference type="ARBA" id="ARBA00022803"/>
    </source>
</evidence>
<feature type="transmembrane region" description="Helical" evidence="4">
    <location>
        <begin position="1073"/>
        <end position="1091"/>
    </location>
</feature>
<dbReference type="Pfam" id="PF13424">
    <property type="entry name" value="TPR_12"/>
    <property type="match status" value="4"/>
</dbReference>
<keyword evidence="7" id="KW-1185">Reference proteome</keyword>
<accession>A0ABT8KJ16</accession>
<feature type="repeat" description="TPR" evidence="3">
    <location>
        <begin position="406"/>
        <end position="439"/>
    </location>
</feature>
<dbReference type="InterPro" id="IPR011990">
    <property type="entry name" value="TPR-like_helical_dom_sf"/>
</dbReference>
<evidence type="ECO:0000256" key="1">
    <source>
        <dbReference type="ARBA" id="ARBA00022737"/>
    </source>
</evidence>
<keyword evidence="4" id="KW-1133">Transmembrane helix</keyword>
<feature type="repeat" description="TPR" evidence="3">
    <location>
        <begin position="112"/>
        <end position="145"/>
    </location>
</feature>
<evidence type="ECO:0000256" key="3">
    <source>
        <dbReference type="PROSITE-ProRule" id="PRU00339"/>
    </source>
</evidence>
<dbReference type="PROSITE" id="PS50005">
    <property type="entry name" value="TPR"/>
    <property type="match status" value="7"/>
</dbReference>
<dbReference type="PANTHER" id="PTHR45641">
    <property type="entry name" value="TETRATRICOPEPTIDE REPEAT PROTEIN (AFU_ORTHOLOGUE AFUA_6G03870)"/>
    <property type="match status" value="1"/>
</dbReference>
<dbReference type="InterPro" id="IPR024983">
    <property type="entry name" value="CHAT_dom"/>
</dbReference>
<dbReference type="SUPFAM" id="SSF48452">
    <property type="entry name" value="TPR-like"/>
    <property type="match status" value="3"/>
</dbReference>
<feature type="repeat" description="TPR" evidence="3">
    <location>
        <begin position="154"/>
        <end position="187"/>
    </location>
</feature>
<feature type="repeat" description="TPR" evidence="3">
    <location>
        <begin position="238"/>
        <end position="271"/>
    </location>
</feature>
<reference evidence="6" key="1">
    <citation type="submission" date="2023-06" db="EMBL/GenBank/DDBJ databases">
        <title>Genomic of Parafulvivirga corallium.</title>
        <authorList>
            <person name="Wang G."/>
        </authorList>
    </citation>
    <scope>NUCLEOTIDE SEQUENCE</scope>
    <source>
        <strain evidence="6">BMA10</strain>
    </source>
</reference>
<feature type="repeat" description="TPR" evidence="3">
    <location>
        <begin position="196"/>
        <end position="229"/>
    </location>
</feature>
<sequence length="1097" mass="125498">MKTGHLVFILFFFQFNIDVFCQIEKDTLLANEALRKAQTLLDSLSYEKAIPHFQKAGKIYKQYNLWDQFTKSAYDHAFALKRLKEKRQSVFMLNDIIKIAQTKSKLDPLFIAGVYKEIASIEYDLGNYDEAEVNFKEALKFTIRELGEDSPKAASIYNRLASVYRRRSLYDKALDYAQKALRIAKNKLEPTDPDVSGYYHSLGYVYYKMSRLNEAIYNYKKSLKLRIEAFGQNHRYVADSYLNLGSVYDKKGDYENSIHHFEKALKIYNEILGNEHTMVASCYNNLGIISRKLGDLERSRLYHEVALNIKVKAHGVSHPRVAKYYYNLGLANELKGNYDKALEYYQQSLDIEIEAYGKDHPNVAGQLGAIGYVYFEQKKYDRALELLNKGLEINIRTVGTKDRYTPAFLANIGEVYYDIGKYEQAIGYYQKSLTMSLDIFGKYHPDISNTHLKLARSYSALGDRESALLQSQLALTTISPAFHDQNIEVNPNPDIIFDKVTLLKALQIKGNVLTTHAKSDDLNELLNAFNTYEIAISIIDELRNSYALKNSYQQVTSETSDFISLFETAIEVANRLSTLTDKPFFYKDRAFAFAEKSKSVLLLMGLQDTHAKTFAGVPSTIISKENEIKADLIYFKTLVQDEEIKGEEADIAKLTDWKKQIFNLNKKSDSLLNVIQEDHHDYFRLRYNKDVASINQVQSILSENNALIEYFIGHKAIYIFSITNSNSHITKIEKDPAFFTHLEKTRMLLAGSVSRPLDYAKTTHTLYQYLFKPIQDLIKSYHITLVPDGQLGYIPFDLLVKTLPGQDIPSFSSLDYLIRDYQFNYAYSATILFEALSESTSDRTNQYLAFAPTFNDPDEQELFDQTTLLASNNSIRNQLVPLEGAKEEIEAISSFVKGKFYHGNVATENLFKENINDYGILHLATHAIVDDENPMNSRLLFTSNNDSLEDGNLYTWELYGLKLKAQLAVLSACNTGVGKIRRGEGVMSLGRAFSYAGCSSIIMSLWPAQDIASATIMTDFYKGISKGHSKDKALRDAKLKYLQNADDLFTHPFHWGSFISQGDPRPIKLDEPFNYWWLLGPMVIILSFFLYRKKKFS</sequence>